<dbReference type="Proteomes" id="UP000000822">
    <property type="component" value="Chromosome"/>
</dbReference>
<sequence>MTVGSQVKSCYASIKSIESALESLHETTRNTELQSAIEQANILLEEVKNDMNNQVIKLTKEEPQYKS</sequence>
<proteinExistence type="predicted"/>
<organism evidence="2 3">
    <name type="scientific">Oceanobacillus iheyensis (strain DSM 14371 / CIP 107618 / JCM 11309 / KCTC 3954 / HTE831)</name>
    <dbReference type="NCBI Taxonomy" id="221109"/>
    <lineage>
        <taxon>Bacteria</taxon>
        <taxon>Bacillati</taxon>
        <taxon>Bacillota</taxon>
        <taxon>Bacilli</taxon>
        <taxon>Bacillales</taxon>
        <taxon>Bacillaceae</taxon>
        <taxon>Oceanobacillus</taxon>
    </lineage>
</organism>
<evidence type="ECO:0008006" key="4">
    <source>
        <dbReference type="Google" id="ProtNLM"/>
    </source>
</evidence>
<dbReference type="OrthoDB" id="1684731at2"/>
<gene>
    <name evidence="2" type="ordered locus">OB1378</name>
</gene>
<keyword evidence="1" id="KW-0175">Coiled coil</keyword>
<protein>
    <recommendedName>
        <fullName evidence="4">DUF1657 domain-containing protein</fullName>
    </recommendedName>
</protein>
<dbReference type="Pfam" id="PF07870">
    <property type="entry name" value="DUF1657"/>
    <property type="match status" value="1"/>
</dbReference>
<dbReference type="STRING" id="221109.gene:10733618"/>
<dbReference type="HOGENOM" id="CLU_185905_1_0_9"/>
<feature type="coiled-coil region" evidence="1">
    <location>
        <begin position="30"/>
        <end position="57"/>
    </location>
</feature>
<dbReference type="eggNOG" id="ENOG50308QT">
    <property type="taxonomic scope" value="Bacteria"/>
</dbReference>
<evidence type="ECO:0000256" key="1">
    <source>
        <dbReference type="SAM" id="Coils"/>
    </source>
</evidence>
<name>Q8ERC7_OCEIH</name>
<dbReference type="EMBL" id="BA000028">
    <property type="protein sequence ID" value="BAC13334.1"/>
    <property type="molecule type" value="Genomic_DNA"/>
</dbReference>
<evidence type="ECO:0000313" key="2">
    <source>
        <dbReference type="EMBL" id="BAC13334.1"/>
    </source>
</evidence>
<dbReference type="RefSeq" id="WP_011065784.1">
    <property type="nucleotide sequence ID" value="NC_004193.1"/>
</dbReference>
<dbReference type="KEGG" id="oih:OB1378"/>
<dbReference type="AlphaFoldDB" id="Q8ERC7"/>
<reference evidence="2 3" key="1">
    <citation type="journal article" date="2001" name="FEMS Microbiol. Lett.">
        <title>Oceanobacillus iheyensis gen. nov., sp. nov., a deep-sea extremely halotolerant and alkaliphilic species isolated from a depth of 1050 m on the Iheya Ridge.</title>
        <authorList>
            <person name="Lu J."/>
            <person name="Nogi Y."/>
            <person name="Takami H."/>
        </authorList>
    </citation>
    <scope>NUCLEOTIDE SEQUENCE [LARGE SCALE GENOMIC DNA]</scope>
    <source>
        <strain evidence="3">DSM 14371 / CIP 107618 / JCM 11309 / KCTC 3954 / HTE831</strain>
    </source>
</reference>
<evidence type="ECO:0000313" key="3">
    <source>
        <dbReference type="Proteomes" id="UP000000822"/>
    </source>
</evidence>
<keyword evidence="3" id="KW-1185">Reference proteome</keyword>
<reference evidence="2 3" key="2">
    <citation type="journal article" date="2002" name="Nucleic Acids Res.">
        <title>Genome sequence of Oceanobacillus iheyensis isolated from the Iheya Ridge and its unexpected adaptive capabilities to extreme environments.</title>
        <authorList>
            <person name="Takami H."/>
            <person name="Takaki Y."/>
            <person name="Uchiyama I."/>
        </authorList>
    </citation>
    <scope>NUCLEOTIDE SEQUENCE [LARGE SCALE GENOMIC DNA]</scope>
    <source>
        <strain evidence="3">DSM 14371 / CIP 107618 / JCM 11309 / KCTC 3954 / HTE831</strain>
    </source>
</reference>
<accession>Q8ERC7</accession>
<dbReference type="InterPro" id="IPR012452">
    <property type="entry name" value="DUF1657"/>
</dbReference>